<dbReference type="InterPro" id="IPR039708">
    <property type="entry name" value="MT1774/Rv1733c-like"/>
</dbReference>
<dbReference type="Proteomes" id="UP000326979">
    <property type="component" value="Unassembled WGS sequence"/>
</dbReference>
<evidence type="ECO:0000313" key="2">
    <source>
        <dbReference type="EMBL" id="MPY42351.1"/>
    </source>
</evidence>
<protein>
    <recommendedName>
        <fullName evidence="4">Integral membrane protein</fullName>
    </recommendedName>
</protein>
<name>A0A5N8W4D1_9ACTN</name>
<evidence type="ECO:0000313" key="3">
    <source>
        <dbReference type="Proteomes" id="UP000326979"/>
    </source>
</evidence>
<dbReference type="AlphaFoldDB" id="A0A5N8W4D1"/>
<accession>A0A5N8W4D1</accession>
<dbReference type="PANTHER" id="PTHR42305">
    <property type="entry name" value="MEMBRANE PROTEIN RV1733C-RELATED"/>
    <property type="match status" value="1"/>
</dbReference>
<dbReference type="RefSeq" id="WP_152786615.1">
    <property type="nucleotide sequence ID" value="NZ_BAABEQ010000199.1"/>
</dbReference>
<keyword evidence="1" id="KW-1133">Transmembrane helix</keyword>
<dbReference type="EMBL" id="VJZE01000147">
    <property type="protein sequence ID" value="MPY42351.1"/>
    <property type="molecule type" value="Genomic_DNA"/>
</dbReference>
<keyword evidence="1" id="KW-0812">Transmembrane</keyword>
<proteinExistence type="predicted"/>
<dbReference type="OrthoDB" id="4213157at2"/>
<sequence>MWRWRRSPLRRRSDLVEAWVLLAAWVLAVVGGALVGLVAASAAHRTFDQQRAERSEVAATVVENRAGATGAGDAETTRVADGDRIWVTVRWAAPDGATRTGRTQVEPDTRVGSRVTVWTDRQGALAAQPLNSTEALLEAGMLGAMATAAMGGAVWMCAYAVRDQLERRRLARWDEEWQRLDTRWGRTTG</sequence>
<organism evidence="2 3">
    <name type="scientific">Streptomyces phyllanthi</name>
    <dbReference type="NCBI Taxonomy" id="1803180"/>
    <lineage>
        <taxon>Bacteria</taxon>
        <taxon>Bacillati</taxon>
        <taxon>Actinomycetota</taxon>
        <taxon>Actinomycetes</taxon>
        <taxon>Kitasatosporales</taxon>
        <taxon>Streptomycetaceae</taxon>
        <taxon>Streptomyces</taxon>
    </lineage>
</organism>
<feature type="transmembrane region" description="Helical" evidence="1">
    <location>
        <begin position="20"/>
        <end position="43"/>
    </location>
</feature>
<feature type="transmembrane region" description="Helical" evidence="1">
    <location>
        <begin position="139"/>
        <end position="161"/>
    </location>
</feature>
<gene>
    <name evidence="2" type="ORF">FNH04_21315</name>
</gene>
<comment type="caution">
    <text evidence="2">The sequence shown here is derived from an EMBL/GenBank/DDBJ whole genome shotgun (WGS) entry which is preliminary data.</text>
</comment>
<dbReference type="PANTHER" id="PTHR42305:SF1">
    <property type="entry name" value="MEMBRANE PROTEIN RV1733C-RELATED"/>
    <property type="match status" value="1"/>
</dbReference>
<keyword evidence="1" id="KW-0472">Membrane</keyword>
<evidence type="ECO:0000256" key="1">
    <source>
        <dbReference type="SAM" id="Phobius"/>
    </source>
</evidence>
<reference evidence="2 3" key="1">
    <citation type="submission" date="2019-07" db="EMBL/GenBank/DDBJ databases">
        <title>New species of Amycolatopsis and Streptomyces.</title>
        <authorList>
            <person name="Duangmal K."/>
            <person name="Teo W.F.A."/>
            <person name="Lipun K."/>
        </authorList>
    </citation>
    <scope>NUCLEOTIDE SEQUENCE [LARGE SCALE GENOMIC DNA]</scope>
    <source>
        <strain evidence="2 3">TISTR 2346</strain>
    </source>
</reference>
<evidence type="ECO:0008006" key="4">
    <source>
        <dbReference type="Google" id="ProtNLM"/>
    </source>
</evidence>
<keyword evidence="3" id="KW-1185">Reference proteome</keyword>